<organism evidence="1 2">
    <name type="scientific">Diploscapter pachys</name>
    <dbReference type="NCBI Taxonomy" id="2018661"/>
    <lineage>
        <taxon>Eukaryota</taxon>
        <taxon>Metazoa</taxon>
        <taxon>Ecdysozoa</taxon>
        <taxon>Nematoda</taxon>
        <taxon>Chromadorea</taxon>
        <taxon>Rhabditida</taxon>
        <taxon>Rhabditina</taxon>
        <taxon>Rhabditomorpha</taxon>
        <taxon>Rhabditoidea</taxon>
        <taxon>Rhabditidae</taxon>
        <taxon>Diploscapter</taxon>
    </lineage>
</organism>
<comment type="caution">
    <text evidence="1">The sequence shown here is derived from an EMBL/GenBank/DDBJ whole genome shotgun (WGS) entry which is preliminary data.</text>
</comment>
<proteinExistence type="predicted"/>
<dbReference type="InterPro" id="IPR004987">
    <property type="entry name" value="DUF272"/>
</dbReference>
<accession>A0A2A2LFC1</accession>
<name>A0A2A2LFC1_9BILA</name>
<protein>
    <submittedName>
        <fullName evidence="1">Uncharacterized protein</fullName>
    </submittedName>
</protein>
<dbReference type="AlphaFoldDB" id="A0A2A2LFC1"/>
<gene>
    <name evidence="1" type="ORF">WR25_14626</name>
</gene>
<evidence type="ECO:0000313" key="2">
    <source>
        <dbReference type="Proteomes" id="UP000218231"/>
    </source>
</evidence>
<reference evidence="1 2" key="1">
    <citation type="journal article" date="2017" name="Curr. Biol.">
        <title>Genome architecture and evolution of a unichromosomal asexual nematode.</title>
        <authorList>
            <person name="Fradin H."/>
            <person name="Zegar C."/>
            <person name="Gutwein M."/>
            <person name="Lucas J."/>
            <person name="Kovtun M."/>
            <person name="Corcoran D."/>
            <person name="Baugh L.R."/>
            <person name="Kiontke K."/>
            <person name="Gunsalus K."/>
            <person name="Fitch D.H."/>
            <person name="Piano F."/>
        </authorList>
    </citation>
    <scope>NUCLEOTIDE SEQUENCE [LARGE SCALE GENOMIC DNA]</scope>
    <source>
        <strain evidence="1">PF1309</strain>
    </source>
</reference>
<evidence type="ECO:0000313" key="1">
    <source>
        <dbReference type="EMBL" id="PAV84767.1"/>
    </source>
</evidence>
<keyword evidence="2" id="KW-1185">Reference proteome</keyword>
<dbReference type="Pfam" id="PF03312">
    <property type="entry name" value="DUF272"/>
    <property type="match status" value="1"/>
</dbReference>
<dbReference type="EMBL" id="LIAE01006820">
    <property type="protein sequence ID" value="PAV84767.1"/>
    <property type="molecule type" value="Genomic_DNA"/>
</dbReference>
<sequence length="756" mass="86693">MMSSCMLIVEKEPDRIVLYNSQLRHEPSLHLADPLKASIIFKLFYHLKIGDWVRVGLYSNLNIAYIDPIPLQDPPVPTRVVESAVQILSTVHFSHHESAKAESDDFGPIGVRKQLRVNAQIRGQTLKAWVKRLQMHERAKLAETLSSQPIMIWGVMETLDVDDQKIRLCDKLTMMSRKGEHAMALSAIEESEGEDFLIYSLHNNIGALIDEFNALKLGIQAKFETQKDVNFNESPTFADEHFKLCPPEKYRMRYGLITTVRAYEDYRVAFVWSLGCYPMRQGKLTWKKGTLVEGQWIRFYTRPCDDVFFTHAEKWEMPMKMGEIKEEGLFLNAAGDGPIRSDSNSKVNQHRFPIFFPEEYDRPVGFDVIVHTRILRMRLMLTHAEKIEKYPNFANLEHVGIVYDPDNLLKNGESHTVVLEMMTTYDQIRLNAIWMVTVVSPVQKEFKLQLPYTQALESYTRMDAIAAEFPPNENFDSTEVNRPMQKGRHYRPIKDRVIEHLRAAGQTQALALSTFFQPRVIDGEFLTSRIDGLFKANAVIEGCNNDCMFIWCYDRGMASILTLAKYEDKLKVGECFEGYFFIAPQTRIPRYDSYGRGQVVCTLRCDRVVKTVYPPFLCFDKNGRLHVRVKAKFRDPREYMDDKAVAHNEHFGFIYDYMEIMNGKPLPDDTVYVTACKVKVNCNNVISFVWGFYKVTTLAGVEVAVSHRPSFNMPMPSVSPVIPALSSTSSSTTASFLHASSTFGRSYTTSIQGSRL</sequence>
<dbReference type="Proteomes" id="UP000218231">
    <property type="component" value="Unassembled WGS sequence"/>
</dbReference>